<feature type="coiled-coil region" evidence="1">
    <location>
        <begin position="222"/>
        <end position="249"/>
    </location>
</feature>
<dbReference type="Proteomes" id="UP000478052">
    <property type="component" value="Unassembled WGS sequence"/>
</dbReference>
<name>A0A6G0YA68_APHCR</name>
<sequence length="264" mass="30675">MKKEYVQAKTHLYYSEQKSKERYDQKISALTMGIGDKVLIQKKASIGNLAPKWIRPYTVIETNQDSPNITILKKNRPEIKLGHAQPQRKIESDHQGRTSTPEYTITPITEHQELYYESHGQLVYTSNLGFSSLRKLKRTISRIRCIKVSLSQNSTFTRATLPYLYEIESNYRSLIIAIYYDQQTAKKSRDGLGSKSKLKNLNLIHDRTRISEVEAIETNRTLKSLKIHQQQIKENLKHLQQQIENNTQNIDLISFKTKLLNKAL</sequence>
<dbReference type="OrthoDB" id="6628329at2759"/>
<protein>
    <submittedName>
        <fullName evidence="3">Zinc finger BED domain-containing protein 1-like</fullName>
    </submittedName>
</protein>
<comment type="caution">
    <text evidence="3">The sequence shown here is derived from an EMBL/GenBank/DDBJ whole genome shotgun (WGS) entry which is preliminary data.</text>
</comment>
<dbReference type="AlphaFoldDB" id="A0A6G0YA68"/>
<evidence type="ECO:0000313" key="3">
    <source>
        <dbReference type="EMBL" id="KAF0751837.1"/>
    </source>
</evidence>
<proteinExistence type="predicted"/>
<evidence type="ECO:0000313" key="4">
    <source>
        <dbReference type="Proteomes" id="UP000478052"/>
    </source>
</evidence>
<organism evidence="3 4">
    <name type="scientific">Aphis craccivora</name>
    <name type="common">Cowpea aphid</name>
    <dbReference type="NCBI Taxonomy" id="307492"/>
    <lineage>
        <taxon>Eukaryota</taxon>
        <taxon>Metazoa</taxon>
        <taxon>Ecdysozoa</taxon>
        <taxon>Arthropoda</taxon>
        <taxon>Hexapoda</taxon>
        <taxon>Insecta</taxon>
        <taxon>Pterygota</taxon>
        <taxon>Neoptera</taxon>
        <taxon>Paraneoptera</taxon>
        <taxon>Hemiptera</taxon>
        <taxon>Sternorrhyncha</taxon>
        <taxon>Aphidomorpha</taxon>
        <taxon>Aphidoidea</taxon>
        <taxon>Aphididae</taxon>
        <taxon>Aphidini</taxon>
        <taxon>Aphis</taxon>
        <taxon>Aphis</taxon>
    </lineage>
</organism>
<keyword evidence="1" id="KW-0175">Coiled coil</keyword>
<evidence type="ECO:0000256" key="2">
    <source>
        <dbReference type="SAM" id="MobiDB-lite"/>
    </source>
</evidence>
<accession>A0A6G0YA68</accession>
<keyword evidence="4" id="KW-1185">Reference proteome</keyword>
<gene>
    <name evidence="3" type="ORF">FWK35_00013042</name>
</gene>
<feature type="region of interest" description="Disordered" evidence="2">
    <location>
        <begin position="82"/>
        <end position="101"/>
    </location>
</feature>
<reference evidence="3 4" key="1">
    <citation type="submission" date="2019-08" db="EMBL/GenBank/DDBJ databases">
        <title>Whole genome of Aphis craccivora.</title>
        <authorList>
            <person name="Voronova N.V."/>
            <person name="Shulinski R.S."/>
            <person name="Bandarenka Y.V."/>
            <person name="Zhorov D.G."/>
            <person name="Warner D."/>
        </authorList>
    </citation>
    <scope>NUCLEOTIDE SEQUENCE [LARGE SCALE GENOMIC DNA]</scope>
    <source>
        <strain evidence="3">180601</strain>
        <tissue evidence="3">Whole Body</tissue>
    </source>
</reference>
<dbReference type="EMBL" id="VUJU01005240">
    <property type="protein sequence ID" value="KAF0751837.1"/>
    <property type="molecule type" value="Genomic_DNA"/>
</dbReference>
<evidence type="ECO:0000256" key="1">
    <source>
        <dbReference type="SAM" id="Coils"/>
    </source>
</evidence>